<organism evidence="3 4">
    <name type="scientific">Mimivirus Bombay</name>
    <dbReference type="NCBI Taxonomy" id="1835008"/>
    <lineage>
        <taxon>Viruses</taxon>
        <taxon>Varidnaviria</taxon>
        <taxon>Bamfordvirae</taxon>
        <taxon>Nucleocytoviricota</taxon>
        <taxon>Megaviricetes</taxon>
        <taxon>Imitervirales</taxon>
        <taxon>Mimiviridae</taxon>
        <taxon>Megamimivirinae</taxon>
        <taxon>Mimivirus</taxon>
        <taxon>Mimivirus bradfordmassiliense</taxon>
    </lineage>
</organism>
<dbReference type="SMR" id="A0A165XE85"/>
<keyword evidence="1" id="KW-0677">Repeat</keyword>
<dbReference type="PROSITE" id="PS50088">
    <property type="entry name" value="ANK_REPEAT"/>
    <property type="match status" value="4"/>
</dbReference>
<dbReference type="PANTHER" id="PTHR24189">
    <property type="entry name" value="MYOTROPHIN"/>
    <property type="match status" value="1"/>
</dbReference>
<evidence type="ECO:0000256" key="2">
    <source>
        <dbReference type="ARBA" id="ARBA00023043"/>
    </source>
</evidence>
<dbReference type="InterPro" id="IPR036770">
    <property type="entry name" value="Ankyrin_rpt-contain_sf"/>
</dbReference>
<dbReference type="Pfam" id="PF12796">
    <property type="entry name" value="Ank_2"/>
    <property type="match status" value="3"/>
</dbReference>
<dbReference type="Proteomes" id="UP000241559">
    <property type="component" value="Segment"/>
</dbReference>
<proteinExistence type="predicted"/>
<dbReference type="SUPFAM" id="SSF48403">
    <property type="entry name" value="Ankyrin repeat"/>
    <property type="match status" value="2"/>
</dbReference>
<dbReference type="SMART" id="SM00248">
    <property type="entry name" value="ANK"/>
    <property type="match status" value="11"/>
</dbReference>
<evidence type="ECO:0000256" key="1">
    <source>
        <dbReference type="ARBA" id="ARBA00022737"/>
    </source>
</evidence>
<dbReference type="Gene3D" id="1.25.40.20">
    <property type="entry name" value="Ankyrin repeat-containing domain"/>
    <property type="match status" value="4"/>
</dbReference>
<evidence type="ECO:0000313" key="4">
    <source>
        <dbReference type="Proteomes" id="UP000241559"/>
    </source>
</evidence>
<evidence type="ECO:0000313" key="3">
    <source>
        <dbReference type="EMBL" id="AMZ02738.1"/>
    </source>
</evidence>
<name>A0A165XE85_MIMIV</name>
<sequence>MTQYISKYSPIDFGEYGYDKSFPYCYNGTCKNFSKLMWLVINEKSNPRIDGHKKIVKHLKKNKRKINAQNEHGWTALMIASILSNDWSSIKTVKLLLKKGADPNIENYNYSQTVLKLAASNVKYASNIKTIKLLIHYGADINHKNLLGVSVLHYCYIDYYTKSDNLEVIKLLLSYGMDINSVTNQGNTLLYIVSKVSQNNNSTETVKFLLENNADPNIPNNKGTTALMVASKYSNSTSNLATVKLLLDYEANINFMNKYNETALSKVVSNFYESNYNKNNFMTLKFLIQKGAIDIPIGIDKLSILMVAVIRTYCSENSDNFTKLIELLLKHFNPNIQCSNGKTVLHYLCNKQVCNFPYVDVINLLLKAGINPNIKDNQGKTALILACDNYCFLKNKEAVRLLCKVSTINTIDNTGQSALDYFLNKYKEKYTNILTIILKYGAYCVNKNNINKIKILKCFDYLNKNNKINKIHEKICDQIKLKAIKHQIRPTSLRMKIISLNWYSRSYQTDKIISWNNLDAIDYLGAIDIDDLRYKISDCTKYID</sequence>
<keyword evidence="2" id="KW-0040">ANK repeat</keyword>
<dbReference type="EMBL" id="KU761889">
    <property type="protein sequence ID" value="AMZ02738.1"/>
    <property type="molecule type" value="Genomic_DNA"/>
</dbReference>
<protein>
    <submittedName>
        <fullName evidence="3">Putative ankyrin repeat protein</fullName>
    </submittedName>
</protein>
<dbReference type="InterPro" id="IPR002110">
    <property type="entry name" value="Ankyrin_rpt"/>
</dbReference>
<accession>A0A165XE85</accession>
<dbReference type="PANTHER" id="PTHR24189:SF50">
    <property type="entry name" value="ANKYRIN REPEAT AND SOCS BOX PROTEIN 2"/>
    <property type="match status" value="1"/>
</dbReference>
<reference evidence="3" key="1">
    <citation type="journal article" date="2016" name="Genom Data">
        <title>Isolation and complete genome sequencing of Mimivirus bombay, a Giant Virus in sewage of Mumbai, India.</title>
        <authorList>
            <person name="Chatterjee A."/>
            <person name="Ali F."/>
            <person name="Bange D."/>
            <person name="Kondabagil K."/>
        </authorList>
    </citation>
    <scope>NUCLEOTIDE SEQUENCE [LARGE SCALE GENOMIC DNA]</scope>
    <source>
        <strain evidence="3">1</strain>
    </source>
</reference>
<dbReference type="InterPro" id="IPR050745">
    <property type="entry name" value="Multifunctional_regulatory"/>
</dbReference>